<dbReference type="GO" id="GO:0016020">
    <property type="term" value="C:membrane"/>
    <property type="evidence" value="ECO:0007669"/>
    <property type="project" value="UniProtKB-SubCell"/>
</dbReference>
<evidence type="ECO:0000256" key="6">
    <source>
        <dbReference type="ARBA" id="ARBA00023157"/>
    </source>
</evidence>
<feature type="disulfide bond" evidence="9">
    <location>
        <begin position="615"/>
        <end position="620"/>
    </location>
</feature>
<dbReference type="InterPro" id="IPR024079">
    <property type="entry name" value="MetalloPept_cat_dom_sf"/>
</dbReference>
<dbReference type="SUPFAM" id="SSF55486">
    <property type="entry name" value="Metalloproteases ('zincins'), catalytic domain"/>
    <property type="match status" value="2"/>
</dbReference>
<dbReference type="FunFam" id="3.40.390.10:FF:000002">
    <property type="entry name" value="Disintegrin and metalloproteinase domain-containing protein 22"/>
    <property type="match status" value="2"/>
</dbReference>
<dbReference type="InterPro" id="IPR001762">
    <property type="entry name" value="Disintegrin_dom"/>
</dbReference>
<feature type="binding site" evidence="9">
    <location>
        <position position="346"/>
    </location>
    <ligand>
        <name>Zn(2+)</name>
        <dbReference type="ChEBI" id="CHEBI:29105"/>
        <note>catalytic</note>
    </ligand>
</feature>
<evidence type="ECO:0000256" key="3">
    <source>
        <dbReference type="ARBA" id="ARBA00022989"/>
    </source>
</evidence>
<dbReference type="VEuPathDB" id="VectorBase:AGAMI1_003232"/>
<dbReference type="InterPro" id="IPR034027">
    <property type="entry name" value="Reprolysin_adamalysin"/>
</dbReference>
<dbReference type="Pfam" id="PF08516">
    <property type="entry name" value="ADAM_CR"/>
    <property type="match status" value="1"/>
</dbReference>
<proteinExistence type="predicted"/>
<reference evidence="10 11" key="2">
    <citation type="journal article" date="2004" name="Trends Parasitol.">
        <title>The Anopheles gambiae genome: an update.</title>
        <authorList>
            <person name="Mongin E."/>
            <person name="Louis C."/>
            <person name="Holt R.A."/>
            <person name="Birney E."/>
            <person name="Collins F.H."/>
        </authorList>
    </citation>
    <scope>NUCLEOTIDE SEQUENCE [LARGE SCALE GENOMIC DNA]</scope>
    <source>
        <strain evidence="10 11">PEST</strain>
    </source>
</reference>
<feature type="binding site" evidence="9">
    <location>
        <position position="597"/>
    </location>
    <ligand>
        <name>Zn(2+)</name>
        <dbReference type="ChEBI" id="CHEBI:29105"/>
        <note>catalytic</note>
    </ligand>
</feature>
<feature type="binding site" evidence="9">
    <location>
        <position position="336"/>
    </location>
    <ligand>
        <name>Zn(2+)</name>
        <dbReference type="ChEBI" id="CHEBI:29105"/>
        <note>catalytic</note>
    </ligand>
</feature>
<dbReference type="InParanoid" id="A0A1S4GIU0"/>
<dbReference type="Proteomes" id="UP000007062">
    <property type="component" value="Chromosome 2R"/>
</dbReference>
<dbReference type="AlphaFoldDB" id="A0A1S4GIU0"/>
<evidence type="ECO:0000256" key="4">
    <source>
        <dbReference type="ARBA" id="ARBA00023049"/>
    </source>
</evidence>
<feature type="active site" evidence="9">
    <location>
        <position position="598"/>
    </location>
</feature>
<keyword evidence="3" id="KW-1133">Transmembrane helix</keyword>
<dbReference type="SUPFAM" id="SSF57552">
    <property type="entry name" value="Blood coagulation inhibitor (disintegrin)"/>
    <property type="match status" value="1"/>
</dbReference>
<reference evidence="10" key="3">
    <citation type="submission" date="2020-05" db="UniProtKB">
        <authorList>
            <consortium name="EnsemblMetazoa"/>
        </authorList>
    </citation>
    <scope>IDENTIFICATION</scope>
    <source>
        <strain evidence="10">PEST</strain>
    </source>
</reference>
<dbReference type="PROSITE" id="PS50215">
    <property type="entry name" value="ADAM_MEPRO"/>
    <property type="match status" value="2"/>
</dbReference>
<dbReference type="FunFam" id="4.10.70.10:FF:000001">
    <property type="entry name" value="Disintegrin and metalloproteinase domain-containing protein 22"/>
    <property type="match status" value="1"/>
</dbReference>
<dbReference type="GO" id="GO:0006509">
    <property type="term" value="P:membrane protein ectodomain proteolysis"/>
    <property type="evidence" value="ECO:0000318"/>
    <property type="project" value="GO_Central"/>
</dbReference>
<feature type="disulfide bond" evidence="8">
    <location>
        <begin position="912"/>
        <end position="922"/>
    </location>
</feature>
<dbReference type="VEuPathDB" id="VectorBase:AGAP003496"/>
<feature type="disulfide bond" evidence="9">
    <location>
        <begin position="354"/>
        <end position="359"/>
    </location>
</feature>
<keyword evidence="8" id="KW-0245">EGF-like domain</keyword>
<dbReference type="EMBL" id="AAAB01008820">
    <property type="status" value="NOT_ANNOTATED_CDS"/>
    <property type="molecule type" value="Genomic_DNA"/>
</dbReference>
<keyword evidence="4" id="KW-0378">Hydrolase</keyword>
<feature type="binding site" evidence="9">
    <location>
        <position position="607"/>
    </location>
    <ligand>
        <name>Zn(2+)</name>
        <dbReference type="ChEBI" id="CHEBI:29105"/>
        <note>catalytic</note>
    </ligand>
</feature>
<dbReference type="SMART" id="SM00608">
    <property type="entry name" value="ACR"/>
    <property type="match status" value="1"/>
</dbReference>
<evidence type="ECO:0000313" key="11">
    <source>
        <dbReference type="Proteomes" id="UP000007062"/>
    </source>
</evidence>
<keyword evidence="9" id="KW-0479">Metal-binding</keyword>
<keyword evidence="6 8" id="KW-1015">Disulfide bond</keyword>
<dbReference type="Pfam" id="PF00200">
    <property type="entry name" value="Disintegrin"/>
    <property type="match status" value="1"/>
</dbReference>
<dbReference type="SMART" id="SM00050">
    <property type="entry name" value="DISIN"/>
    <property type="match status" value="1"/>
</dbReference>
<dbReference type="VEuPathDB" id="VectorBase:AGAMI1_014123"/>
<dbReference type="PROSITE" id="PS01186">
    <property type="entry name" value="EGF_2"/>
    <property type="match status" value="1"/>
</dbReference>
<dbReference type="GO" id="GO:0046872">
    <property type="term" value="F:metal ion binding"/>
    <property type="evidence" value="ECO:0007669"/>
    <property type="project" value="UniProtKB-KW"/>
</dbReference>
<evidence type="ECO:0000256" key="9">
    <source>
        <dbReference type="PROSITE-ProRule" id="PRU00276"/>
    </source>
</evidence>
<feature type="disulfide bond" evidence="8">
    <location>
        <begin position="930"/>
        <end position="939"/>
    </location>
</feature>
<reference evidence="10 11" key="1">
    <citation type="journal article" date="2002" name="Science">
        <title>The genome sequence of the malaria mosquito Anopheles gambiae.</title>
        <authorList>
            <person name="Holt R.A."/>
            <person name="Subramanian G.M."/>
            <person name="Halpern A."/>
            <person name="Sutton G.G."/>
            <person name="Charlab R."/>
            <person name="Nusskern D.R."/>
            <person name="Wincker P."/>
            <person name="Clark A.G."/>
            <person name="Ribeiro J.M."/>
            <person name="Wides R."/>
            <person name="Salzberg S.L."/>
            <person name="Loftus B."/>
            <person name="Yandell M."/>
            <person name="Majoros W.H."/>
            <person name="Rusch D.B."/>
            <person name="Lai Z."/>
            <person name="Kraft C.L."/>
            <person name="Abril J.F."/>
            <person name="Anthouard V."/>
            <person name="Arensburger P."/>
            <person name="Atkinson P.W."/>
            <person name="Baden H."/>
            <person name="de Berardinis V."/>
            <person name="Baldwin D."/>
            <person name="Benes V."/>
            <person name="Biedler J."/>
            <person name="Blass C."/>
            <person name="Bolanos R."/>
            <person name="Boscus D."/>
            <person name="Barnstead M."/>
            <person name="Cai S."/>
            <person name="Center A."/>
            <person name="Chaturverdi K."/>
            <person name="Christophides G.K."/>
            <person name="Chrystal M.A."/>
            <person name="Clamp M."/>
            <person name="Cravchik A."/>
            <person name="Curwen V."/>
            <person name="Dana A."/>
            <person name="Delcher A."/>
            <person name="Dew I."/>
            <person name="Evans C.A."/>
            <person name="Flanigan M."/>
            <person name="Grundschober-Freimoser A."/>
            <person name="Friedli L."/>
            <person name="Gu Z."/>
            <person name="Guan P."/>
            <person name="Guigo R."/>
            <person name="Hillenmeyer M.E."/>
            <person name="Hladun S.L."/>
            <person name="Hogan J.R."/>
            <person name="Hong Y.S."/>
            <person name="Hoover J."/>
            <person name="Jaillon O."/>
            <person name="Ke Z."/>
            <person name="Kodira C."/>
            <person name="Kokoza E."/>
            <person name="Koutsos A."/>
            <person name="Letunic I."/>
            <person name="Levitsky A."/>
            <person name="Liang Y."/>
            <person name="Lin J.J."/>
            <person name="Lobo N.F."/>
            <person name="Lopez J.R."/>
            <person name="Malek J.A."/>
            <person name="McIntosh T.C."/>
            <person name="Meister S."/>
            <person name="Miller J."/>
            <person name="Mobarry C."/>
            <person name="Mongin E."/>
            <person name="Murphy S.D."/>
            <person name="O'Brochta D.A."/>
            <person name="Pfannkoch C."/>
            <person name="Qi R."/>
            <person name="Regier M.A."/>
            <person name="Remington K."/>
            <person name="Shao H."/>
            <person name="Sharakhova M.V."/>
            <person name="Sitter C.D."/>
            <person name="Shetty J."/>
            <person name="Smith T.J."/>
            <person name="Strong R."/>
            <person name="Sun J."/>
            <person name="Thomasova D."/>
            <person name="Ton L.Q."/>
            <person name="Topalis P."/>
            <person name="Tu Z."/>
            <person name="Unger M.F."/>
            <person name="Walenz B."/>
            <person name="Wang A."/>
            <person name="Wang J."/>
            <person name="Wang M."/>
            <person name="Wang X."/>
            <person name="Woodford K.J."/>
            <person name="Wortman J.R."/>
            <person name="Wu M."/>
            <person name="Yao A."/>
            <person name="Zdobnov E.M."/>
            <person name="Zhang H."/>
            <person name="Zhao Q."/>
            <person name="Zhao S."/>
            <person name="Zhu S.C."/>
            <person name="Zhimulev I."/>
            <person name="Coluzzi M."/>
            <person name="della Torre A."/>
            <person name="Roth C.W."/>
            <person name="Louis C."/>
            <person name="Kalush F."/>
            <person name="Mural R.J."/>
            <person name="Myers E.W."/>
            <person name="Adams M.D."/>
            <person name="Smith H.O."/>
            <person name="Broder S."/>
            <person name="Gardner M.J."/>
            <person name="Fraser C.M."/>
            <person name="Birney E."/>
            <person name="Bork P."/>
            <person name="Brey P.T."/>
            <person name="Venter J.C."/>
            <person name="Weissenbach J."/>
            <person name="Kafatos F.C."/>
            <person name="Collins F.H."/>
            <person name="Hoffman S.L."/>
        </authorList>
    </citation>
    <scope>NUCLEOTIDE SEQUENCE [LARGE SCALE GENOMIC DNA]</scope>
    <source>
        <strain evidence="10 11">PEST</strain>
    </source>
</reference>
<evidence type="ECO:0000256" key="5">
    <source>
        <dbReference type="ARBA" id="ARBA00023136"/>
    </source>
</evidence>
<dbReference type="EnsemblMetazoa" id="AGAP003496-RA">
    <property type="protein sequence ID" value="AGAP003496-PA"/>
    <property type="gene ID" value="AGAP003496"/>
</dbReference>
<keyword evidence="2" id="KW-0812">Transmembrane</keyword>
<dbReference type="GO" id="GO:0004222">
    <property type="term" value="F:metalloendopeptidase activity"/>
    <property type="evidence" value="ECO:0000318"/>
    <property type="project" value="GO_Central"/>
</dbReference>
<dbReference type="Gene3D" id="4.10.70.10">
    <property type="entry name" value="Disintegrin domain"/>
    <property type="match status" value="2"/>
</dbReference>
<feature type="binding site" evidence="9">
    <location>
        <position position="601"/>
    </location>
    <ligand>
        <name>Zn(2+)</name>
        <dbReference type="ChEBI" id="CHEBI:29105"/>
        <note>catalytic</note>
    </ligand>
</feature>
<keyword evidence="4" id="KW-0645">Protease</keyword>
<dbReference type="InterPro" id="IPR036436">
    <property type="entry name" value="Disintegrin_dom_sf"/>
</dbReference>
<evidence type="ECO:0000256" key="8">
    <source>
        <dbReference type="PROSITE-ProRule" id="PRU00076"/>
    </source>
</evidence>
<keyword evidence="11" id="KW-1185">Reference proteome</keyword>
<feature type="disulfide bond" evidence="7">
    <location>
        <begin position="723"/>
        <end position="743"/>
    </location>
</feature>
<evidence type="ECO:0000256" key="7">
    <source>
        <dbReference type="PROSITE-ProRule" id="PRU00068"/>
    </source>
</evidence>
<dbReference type="PANTHER" id="PTHR11905">
    <property type="entry name" value="ADAM A DISINTEGRIN AND METALLOPROTEASE DOMAIN"/>
    <property type="match status" value="1"/>
</dbReference>
<dbReference type="InterPro" id="IPR006586">
    <property type="entry name" value="ADAM_Cys-rich"/>
</dbReference>
<sequence length="1110" mass="122948">MATARRAMGRLALVRSLAIASLLLLLVAIPLEGLKNHQTHHHHLRHDDGIDGNVLPHKASSAGEGVANPIYSLLVPSQQQDTATLTYNYGGKVTIVPLIQSRGRPAAGTDCQYYREATRAHTRHNDDRTSTELVSCDGRIRGTVRLPEGTFRIEYNATAGVHFLTRLKDPQRRPLVGRQRTKRNHLSTIKGPYQANAHSSYVELLLVADNSLFRKLDQDMWQVYHYCASLVNHINMLYNPLNIYIALTDVVVWKDTDRINVSTRAEETLNSFLAYRSSVLLHDHPHDHAQLLTTIEFKDNVIGKAKVGGMCSDRSSGAIVRVHTDDVGVQASTLAHEMGHSFTMEHDEDGDCACPDRKCIMTRTVTGLTLQHWSNCSLQQLSTALGRGLHHCLSNRPSQLAFESCGNGFVESGEECDCGLEEACENRLKDPQRRPLVGRQRTKRNHLSTIKGPYQANAHSSYVELLLVADNSLFRKLDQDMWQVYHYCASLVNHINMLYNPLNIYIALTDVVVWRDTDRINVSTRAEETLNSFLAYRSSVLLHDHPHDHAQLLTTIEFKDNVIGKAKVGGMCSDRSSGAIVRVHTDDVGVQASTLAHEMGHSFTMEHDEDGDCACPDRKCIMTRTVTGLTLQHWSNCSLQQLSTALGRGLHHCLSNRPSQLAFESCGNGFVESGEECDCGLEEACENRCCDARTCRLREGAQCATGECCDLETCQLREPAVPCRGQRSECDLPEYCTGRSEYCPPDVHRRDTEPCAGGEAHCMAGRCRTRTDQCRALWGPSGHAASEACYEANAKGIKYGNCGYEGRPAESFRKCAPADVQCGLLFCHHHKADEELELGEYNGDSRYSVQKGNETMRHVLCRSAYVDLGEGQGRHPAFVPDGSPCGEGRMCYRQRCESVERLNAWGIGGKVCAHGCFGRGVCNSEGHCHCQQGYDPPYCEHQGVGGSLDSGPASTETGLWRDLLTFAVLTLLGCTVLLLLVAVCIRSFRNGGFAPSHWGRGHWGRPCRVRGTSMREPIKTATPIASRDISLPKYHSSTRDISDDQQYRPIGGGSSSWEQLGTGSGVRVLAVPRSQQDGREPPLTIEYRIVPAIQRHAPLPPVPVHRQRPF</sequence>
<feature type="disulfide bond" evidence="9">
    <location>
        <begin position="613"/>
        <end position="637"/>
    </location>
</feature>
<accession>A0A1S4GIU0</accession>
<feature type="binding site" evidence="9">
    <location>
        <position position="340"/>
    </location>
    <ligand>
        <name>Zn(2+)</name>
        <dbReference type="ChEBI" id="CHEBI:29105"/>
        <note>catalytic</note>
    </ligand>
</feature>
<dbReference type="PROSITE" id="PS50026">
    <property type="entry name" value="EGF_3"/>
    <property type="match status" value="1"/>
</dbReference>
<keyword evidence="9" id="KW-0862">Zinc</keyword>
<name>A0A1S4GIU0_ANOGA</name>
<dbReference type="InterPro" id="IPR000742">
    <property type="entry name" value="EGF"/>
</dbReference>
<dbReference type="InterPro" id="IPR001590">
    <property type="entry name" value="Peptidase_M12B"/>
</dbReference>
<dbReference type="PROSITE" id="PS50214">
    <property type="entry name" value="DISINTEGRIN_2"/>
    <property type="match status" value="1"/>
</dbReference>
<dbReference type="Pfam" id="PF01421">
    <property type="entry name" value="Reprolysin"/>
    <property type="match status" value="2"/>
</dbReference>
<organism evidence="10 11">
    <name type="scientific">Anopheles gambiae</name>
    <name type="common">African malaria mosquito</name>
    <dbReference type="NCBI Taxonomy" id="7165"/>
    <lineage>
        <taxon>Eukaryota</taxon>
        <taxon>Metazoa</taxon>
        <taxon>Ecdysozoa</taxon>
        <taxon>Arthropoda</taxon>
        <taxon>Hexapoda</taxon>
        <taxon>Insecta</taxon>
        <taxon>Pterygota</taxon>
        <taxon>Neoptera</taxon>
        <taxon>Endopterygota</taxon>
        <taxon>Diptera</taxon>
        <taxon>Nematocera</taxon>
        <taxon>Culicoidea</taxon>
        <taxon>Culicidae</taxon>
        <taxon>Anophelinae</taxon>
        <taxon>Anopheles</taxon>
    </lineage>
</organism>
<comment type="subcellular location">
    <subcellularLocation>
        <location evidence="1">Membrane</location>
        <topology evidence="1">Single-pass membrane protein</topology>
    </subcellularLocation>
</comment>
<evidence type="ECO:0000313" key="10">
    <source>
        <dbReference type="EnsemblMetazoa" id="AGAP003496-PA"/>
    </source>
</evidence>
<dbReference type="CDD" id="cd04269">
    <property type="entry name" value="ZnMc_adamalysin_II_like"/>
    <property type="match status" value="2"/>
</dbReference>
<dbReference type="Gene3D" id="3.40.390.10">
    <property type="entry name" value="Collagenase (Catalytic Domain)"/>
    <property type="match status" value="2"/>
</dbReference>
<feature type="active site" evidence="9">
    <location>
        <position position="337"/>
    </location>
</feature>
<keyword evidence="5" id="KW-0472">Membrane</keyword>
<evidence type="ECO:0000256" key="1">
    <source>
        <dbReference type="ARBA" id="ARBA00004167"/>
    </source>
</evidence>
<feature type="disulfide bond" evidence="9">
    <location>
        <begin position="352"/>
        <end position="376"/>
    </location>
</feature>
<dbReference type="PANTHER" id="PTHR11905:SF159">
    <property type="entry name" value="ADAM METALLOPROTEASE"/>
    <property type="match status" value="1"/>
</dbReference>
<evidence type="ECO:0000256" key="2">
    <source>
        <dbReference type="ARBA" id="ARBA00022692"/>
    </source>
</evidence>
<keyword evidence="4" id="KW-0482">Metalloprotease</keyword>
<protein>
    <submittedName>
        <fullName evidence="10">Uncharacterized protein</fullName>
    </submittedName>
</protein>
<comment type="caution">
    <text evidence="8">Lacks conserved residue(s) required for the propagation of feature annotation.</text>
</comment>